<proteinExistence type="predicted"/>
<reference evidence="1 2" key="1">
    <citation type="journal article" date="2014" name="Nat. Commun.">
        <title>Molecular traces of alternative social organization in a termite genome.</title>
        <authorList>
            <person name="Terrapon N."/>
            <person name="Li C."/>
            <person name="Robertson H.M."/>
            <person name="Ji L."/>
            <person name="Meng X."/>
            <person name="Booth W."/>
            <person name="Chen Z."/>
            <person name="Childers C.P."/>
            <person name="Glastad K.M."/>
            <person name="Gokhale K."/>
            <person name="Gowin J."/>
            <person name="Gronenberg W."/>
            <person name="Hermansen R.A."/>
            <person name="Hu H."/>
            <person name="Hunt B.G."/>
            <person name="Huylmans A.K."/>
            <person name="Khalil S.M."/>
            <person name="Mitchell R.D."/>
            <person name="Munoz-Torres M.C."/>
            <person name="Mustard J.A."/>
            <person name="Pan H."/>
            <person name="Reese J.T."/>
            <person name="Scharf M.E."/>
            <person name="Sun F."/>
            <person name="Vogel H."/>
            <person name="Xiao J."/>
            <person name="Yang W."/>
            <person name="Yang Z."/>
            <person name="Yang Z."/>
            <person name="Zhou J."/>
            <person name="Zhu J."/>
            <person name="Brent C.S."/>
            <person name="Elsik C.G."/>
            <person name="Goodisman M.A."/>
            <person name="Liberles D.A."/>
            <person name="Roe R.M."/>
            <person name="Vargo E.L."/>
            <person name="Vilcinskas A."/>
            <person name="Wang J."/>
            <person name="Bornberg-Bauer E."/>
            <person name="Korb J."/>
            <person name="Zhang G."/>
            <person name="Liebig J."/>
        </authorList>
    </citation>
    <scope>NUCLEOTIDE SEQUENCE [LARGE SCALE GENOMIC DNA]</scope>
    <source>
        <tissue evidence="1">Whole organism</tissue>
    </source>
</reference>
<evidence type="ECO:0000313" key="2">
    <source>
        <dbReference type="Proteomes" id="UP000027135"/>
    </source>
</evidence>
<gene>
    <name evidence="1" type="ORF">L798_01143</name>
</gene>
<evidence type="ECO:0000313" key="1">
    <source>
        <dbReference type="EMBL" id="KDR09017.1"/>
    </source>
</evidence>
<dbReference type="Proteomes" id="UP000027135">
    <property type="component" value="Unassembled WGS sequence"/>
</dbReference>
<organism evidence="1 2">
    <name type="scientific">Zootermopsis nevadensis</name>
    <name type="common">Dampwood termite</name>
    <dbReference type="NCBI Taxonomy" id="136037"/>
    <lineage>
        <taxon>Eukaryota</taxon>
        <taxon>Metazoa</taxon>
        <taxon>Ecdysozoa</taxon>
        <taxon>Arthropoda</taxon>
        <taxon>Hexapoda</taxon>
        <taxon>Insecta</taxon>
        <taxon>Pterygota</taxon>
        <taxon>Neoptera</taxon>
        <taxon>Polyneoptera</taxon>
        <taxon>Dictyoptera</taxon>
        <taxon>Blattodea</taxon>
        <taxon>Blattoidea</taxon>
        <taxon>Termitoidae</taxon>
        <taxon>Termopsidae</taxon>
        <taxon>Zootermopsis</taxon>
    </lineage>
</organism>
<dbReference type="OMA" id="CHGRIRL"/>
<dbReference type="AlphaFoldDB" id="A0A067QJ94"/>
<name>A0A067QJ94_ZOONE</name>
<dbReference type="eggNOG" id="ENOG502SDGG">
    <property type="taxonomic scope" value="Eukaryota"/>
</dbReference>
<keyword evidence="2" id="KW-1185">Reference proteome</keyword>
<dbReference type="EMBL" id="KK853282">
    <property type="protein sequence ID" value="KDR09017.1"/>
    <property type="molecule type" value="Genomic_DNA"/>
</dbReference>
<protein>
    <submittedName>
        <fullName evidence="1">Uncharacterized protein</fullName>
    </submittedName>
</protein>
<dbReference type="InParanoid" id="A0A067QJ94"/>
<accession>A0A067QJ94</accession>
<sequence>MNRGNLGRGRGVSLDQEEHKCVCTRPDTNVLCNVCGYITKGRIRKTCPKHKLTLYLMDIQQCPRCKAYSFMMQEFTTTSIK</sequence>